<proteinExistence type="predicted"/>
<evidence type="ECO:0000313" key="1">
    <source>
        <dbReference type="EMBL" id="SFO67063.1"/>
    </source>
</evidence>
<dbReference type="STRING" id="226506.SAMN04488519_11129"/>
<reference evidence="2" key="1">
    <citation type="submission" date="2016-10" db="EMBL/GenBank/DDBJ databases">
        <authorList>
            <person name="Varghese N."/>
            <person name="Submissions S."/>
        </authorList>
    </citation>
    <scope>NUCLEOTIDE SEQUENCE [LARGE SCALE GENOMIC DNA]</scope>
    <source>
        <strain evidence="2">DSM 15282</strain>
    </source>
</reference>
<organism evidence="1 2">
    <name type="scientific">Algoriphagus ornithinivorans</name>
    <dbReference type="NCBI Taxonomy" id="226506"/>
    <lineage>
        <taxon>Bacteria</taxon>
        <taxon>Pseudomonadati</taxon>
        <taxon>Bacteroidota</taxon>
        <taxon>Cytophagia</taxon>
        <taxon>Cytophagales</taxon>
        <taxon>Cyclobacteriaceae</taxon>
        <taxon>Algoriphagus</taxon>
    </lineage>
</organism>
<gene>
    <name evidence="1" type="ORF">SAMN04488519_11129</name>
</gene>
<dbReference type="Proteomes" id="UP000199564">
    <property type="component" value="Unassembled WGS sequence"/>
</dbReference>
<accession>A0A1I5J376</accession>
<keyword evidence="2" id="KW-1185">Reference proteome</keyword>
<evidence type="ECO:0000313" key="2">
    <source>
        <dbReference type="Proteomes" id="UP000199564"/>
    </source>
</evidence>
<dbReference type="AlphaFoldDB" id="A0A1I5J376"/>
<name>A0A1I5J376_9BACT</name>
<dbReference type="EMBL" id="FOVW01000011">
    <property type="protein sequence ID" value="SFO67063.1"/>
    <property type="molecule type" value="Genomic_DNA"/>
</dbReference>
<dbReference type="RefSeq" id="WP_091655291.1">
    <property type="nucleotide sequence ID" value="NZ_FOVW01000011.1"/>
</dbReference>
<protein>
    <submittedName>
        <fullName evidence="1">Uncharacterized protein</fullName>
    </submittedName>
</protein>
<sequence>MDKKSDKLDLDLWADENLIRRQNQLKYQFWEVLGAVGDEFPKSELSLYHCKVKGKKLAQGQDLMGLPYQVLDIFRDFDLEQGLNIRLLNWFGKGVYLFVLCGTNSHTDWGLEELDFQRSWTSSPWEYSELLLEEFSENENLNYIQWFKSLPVSSALSQNQKDWTEAIRKVLNSLQTFLAKKQK</sequence>